<name>A0A5B0SH62_PUCGR</name>
<comment type="caution">
    <text evidence="2">The sequence shown here is derived from an EMBL/GenBank/DDBJ whole genome shotgun (WGS) entry which is preliminary data.</text>
</comment>
<feature type="region of interest" description="Disordered" evidence="1">
    <location>
        <begin position="1"/>
        <end position="23"/>
    </location>
</feature>
<proteinExistence type="predicted"/>
<dbReference type="EMBL" id="VDEP01000023">
    <property type="protein sequence ID" value="KAA1136809.1"/>
    <property type="molecule type" value="Genomic_DNA"/>
</dbReference>
<evidence type="ECO:0000313" key="2">
    <source>
        <dbReference type="EMBL" id="KAA1136809.1"/>
    </source>
</evidence>
<dbReference type="Proteomes" id="UP000325313">
    <property type="component" value="Unassembled WGS sequence"/>
</dbReference>
<reference evidence="2 3" key="1">
    <citation type="submission" date="2019-05" db="EMBL/GenBank/DDBJ databases">
        <title>Emergence of the Ug99 lineage of the wheat stem rust pathogen through somatic hybridization.</title>
        <authorList>
            <person name="Li F."/>
            <person name="Upadhyaya N.M."/>
            <person name="Sperschneider J."/>
            <person name="Matny O."/>
            <person name="Nguyen-Phuc H."/>
            <person name="Mago R."/>
            <person name="Raley C."/>
            <person name="Miller M.E."/>
            <person name="Silverstein K.A.T."/>
            <person name="Henningsen E."/>
            <person name="Hirsch C.D."/>
            <person name="Visser B."/>
            <person name="Pretorius Z.A."/>
            <person name="Steffenson B.J."/>
            <person name="Schwessinger B."/>
            <person name="Dodds P.N."/>
            <person name="Figueroa M."/>
        </authorList>
    </citation>
    <scope>NUCLEOTIDE SEQUENCE [LARGE SCALE GENOMIC DNA]</scope>
    <source>
        <strain evidence="2 3">Ug99</strain>
    </source>
</reference>
<feature type="region of interest" description="Disordered" evidence="1">
    <location>
        <begin position="128"/>
        <end position="155"/>
    </location>
</feature>
<dbReference type="AlphaFoldDB" id="A0A5B0SH62"/>
<feature type="compositionally biased region" description="Basic residues" evidence="1">
    <location>
        <begin position="1"/>
        <end position="10"/>
    </location>
</feature>
<evidence type="ECO:0000313" key="3">
    <source>
        <dbReference type="Proteomes" id="UP000325313"/>
    </source>
</evidence>
<feature type="compositionally biased region" description="Low complexity" evidence="1">
    <location>
        <begin position="140"/>
        <end position="155"/>
    </location>
</feature>
<protein>
    <submittedName>
        <fullName evidence="2">Uncharacterized protein</fullName>
    </submittedName>
</protein>
<evidence type="ECO:0000256" key="1">
    <source>
        <dbReference type="SAM" id="MobiDB-lite"/>
    </source>
</evidence>
<sequence>MSSARQRQRRRDPPWDLDGVNQGPSSNDILLHWITTGDNYRRWDSTTFEPTERLMICEEIVGVMQMEGIAHRQARGINTRIQILRRSYNTTREFVIHAGANTDQIDPIILGYARRVCPYWDLLDPVMGRPERPTDQGFPNANSEASSDNESTNTT</sequence>
<accession>A0A5B0SH62</accession>
<dbReference type="PANTHER" id="PTHR33324">
    <property type="entry name" value="EXPRESSED PROTEIN"/>
    <property type="match status" value="1"/>
</dbReference>
<gene>
    <name evidence="2" type="ORF">PGTUg99_003238</name>
</gene>
<organism evidence="2 3">
    <name type="scientific">Puccinia graminis f. sp. tritici</name>
    <dbReference type="NCBI Taxonomy" id="56615"/>
    <lineage>
        <taxon>Eukaryota</taxon>
        <taxon>Fungi</taxon>
        <taxon>Dikarya</taxon>
        <taxon>Basidiomycota</taxon>
        <taxon>Pucciniomycotina</taxon>
        <taxon>Pucciniomycetes</taxon>
        <taxon>Pucciniales</taxon>
        <taxon>Pucciniaceae</taxon>
        <taxon>Puccinia</taxon>
    </lineage>
</organism>
<dbReference type="PANTHER" id="PTHR33324:SF2">
    <property type="entry name" value="MYB_SANT-LIKE DNA-BINDING DOMAIN-CONTAINING PROTEIN"/>
    <property type="match status" value="1"/>
</dbReference>